<sequence>MSLGCAGNFFGPGADYSSMAIDGTRLAPRADDDLRATRPGGRRAVAGRSPRHSTPFAALPAVDLLAAAVTEADQA</sequence>
<organism evidence="2 3">
    <name type="scientific">Plantactinospora endophytica</name>
    <dbReference type="NCBI Taxonomy" id="673535"/>
    <lineage>
        <taxon>Bacteria</taxon>
        <taxon>Bacillati</taxon>
        <taxon>Actinomycetota</taxon>
        <taxon>Actinomycetes</taxon>
        <taxon>Micromonosporales</taxon>
        <taxon>Micromonosporaceae</taxon>
        <taxon>Plantactinospora</taxon>
    </lineage>
</organism>
<feature type="region of interest" description="Disordered" evidence="1">
    <location>
        <begin position="31"/>
        <end position="52"/>
    </location>
</feature>
<dbReference type="EMBL" id="BONW01000004">
    <property type="protein sequence ID" value="GIG86227.1"/>
    <property type="molecule type" value="Genomic_DNA"/>
</dbReference>
<proteinExistence type="predicted"/>
<protein>
    <submittedName>
        <fullName evidence="2">Uncharacterized protein</fullName>
    </submittedName>
</protein>
<gene>
    <name evidence="2" type="ORF">Pen02_11630</name>
</gene>
<keyword evidence="3" id="KW-1185">Reference proteome</keyword>
<reference evidence="2 3" key="1">
    <citation type="submission" date="2021-01" db="EMBL/GenBank/DDBJ databases">
        <title>Whole genome shotgun sequence of Plantactinospora endophytica NBRC 110450.</title>
        <authorList>
            <person name="Komaki H."/>
            <person name="Tamura T."/>
        </authorList>
    </citation>
    <scope>NUCLEOTIDE SEQUENCE [LARGE SCALE GENOMIC DNA]</scope>
    <source>
        <strain evidence="2 3">NBRC 110450</strain>
    </source>
</reference>
<name>A0ABQ4DUV8_9ACTN</name>
<comment type="caution">
    <text evidence="2">The sequence shown here is derived from an EMBL/GenBank/DDBJ whole genome shotgun (WGS) entry which is preliminary data.</text>
</comment>
<dbReference type="Proteomes" id="UP000646749">
    <property type="component" value="Unassembled WGS sequence"/>
</dbReference>
<evidence type="ECO:0000256" key="1">
    <source>
        <dbReference type="SAM" id="MobiDB-lite"/>
    </source>
</evidence>
<evidence type="ECO:0000313" key="3">
    <source>
        <dbReference type="Proteomes" id="UP000646749"/>
    </source>
</evidence>
<accession>A0ABQ4DUV8</accession>
<evidence type="ECO:0000313" key="2">
    <source>
        <dbReference type="EMBL" id="GIG86227.1"/>
    </source>
</evidence>